<dbReference type="PANTHER" id="PTHR33710:SF13">
    <property type="entry name" value="ENDONUCLEASE_EXONUCLEASE_PHOSPHATASE FAMILY PROTEIN"/>
    <property type="match status" value="1"/>
</dbReference>
<organism evidence="1 2">
    <name type="scientific">Juglans regia</name>
    <name type="common">English walnut</name>
    <dbReference type="NCBI Taxonomy" id="51240"/>
    <lineage>
        <taxon>Eukaryota</taxon>
        <taxon>Viridiplantae</taxon>
        <taxon>Streptophyta</taxon>
        <taxon>Embryophyta</taxon>
        <taxon>Tracheophyta</taxon>
        <taxon>Spermatophyta</taxon>
        <taxon>Magnoliopsida</taxon>
        <taxon>eudicotyledons</taxon>
        <taxon>Gunneridae</taxon>
        <taxon>Pentapetalae</taxon>
        <taxon>rosids</taxon>
        <taxon>fabids</taxon>
        <taxon>Fagales</taxon>
        <taxon>Juglandaceae</taxon>
        <taxon>Juglans</taxon>
    </lineage>
</organism>
<sequence length="280" mass="32534">MVTGWFQSEDTKFFITIVYARCRQVERRNLWQDLEDVHTGDSPWLVIGDFNLIREDGERIGDNPRSLSAMEEFNCCLDNCSLLDLAFVGSHMTWCNGHEGQSWSGARLDRAVINLGFSNCFLDAHYERLTRKYSDHCPMDFGRVDHHIKELEVRLESLQHQLQGDFSSKLEEEFLLTKLELDIWEQREERRFILVQSSIFQDFISGNRENDEADRFSLLEGVITMEDNESLCRAPVEEKETEFDAIAWFVEGSVPVIYLGAPLVVGRLKVRDSEHLMTKI</sequence>
<reference evidence="1" key="2">
    <citation type="submission" date="2020-03" db="EMBL/GenBank/DDBJ databases">
        <title>Walnut 2.0.</title>
        <authorList>
            <person name="Marrano A."/>
            <person name="Britton M."/>
            <person name="Zimin A.V."/>
            <person name="Zaini P.A."/>
            <person name="Workman R."/>
            <person name="Puiu D."/>
            <person name="Bianco L."/>
            <person name="Allen B.J."/>
            <person name="Troggio M."/>
            <person name="Leslie C.A."/>
            <person name="Timp W."/>
            <person name="Dendekar A."/>
            <person name="Salzberg S.L."/>
            <person name="Neale D.B."/>
        </authorList>
    </citation>
    <scope>NUCLEOTIDE SEQUENCE</scope>
    <source>
        <tissue evidence="1">Leaves</tissue>
    </source>
</reference>
<dbReference type="Proteomes" id="UP000619265">
    <property type="component" value="Unassembled WGS sequence"/>
</dbReference>
<dbReference type="SUPFAM" id="SSF56219">
    <property type="entry name" value="DNase I-like"/>
    <property type="match status" value="1"/>
</dbReference>
<dbReference type="Gramene" id="Jr09_01230_p1">
    <property type="protein sequence ID" value="cds.Jr09_01230_p1"/>
    <property type="gene ID" value="Jr09_01230"/>
</dbReference>
<comment type="caution">
    <text evidence="1">The sequence shown here is derived from an EMBL/GenBank/DDBJ whole genome shotgun (WGS) entry which is preliminary data.</text>
</comment>
<evidence type="ECO:0000313" key="2">
    <source>
        <dbReference type="Proteomes" id="UP000619265"/>
    </source>
</evidence>
<protein>
    <recommendedName>
        <fullName evidence="3">Endonuclease/exonuclease/phosphatase domain-containing protein</fullName>
    </recommendedName>
</protein>
<name>A0A833TH20_JUGRE</name>
<dbReference type="Gene3D" id="3.60.10.10">
    <property type="entry name" value="Endonuclease/exonuclease/phosphatase"/>
    <property type="match status" value="1"/>
</dbReference>
<dbReference type="EMBL" id="LIHL02000009">
    <property type="protein sequence ID" value="KAF5459676.1"/>
    <property type="molecule type" value="Genomic_DNA"/>
</dbReference>
<evidence type="ECO:0008006" key="3">
    <source>
        <dbReference type="Google" id="ProtNLM"/>
    </source>
</evidence>
<proteinExistence type="predicted"/>
<dbReference type="PANTHER" id="PTHR33710">
    <property type="entry name" value="BNAC02G09200D PROTEIN"/>
    <property type="match status" value="1"/>
</dbReference>
<reference evidence="1" key="1">
    <citation type="submission" date="2015-10" db="EMBL/GenBank/DDBJ databases">
        <authorList>
            <person name="Martinez-Garcia P.J."/>
            <person name="Crepeau M.W."/>
            <person name="Puiu D."/>
            <person name="Gonzalez-Ibeas D."/>
            <person name="Whalen J."/>
            <person name="Stevens K."/>
            <person name="Paul R."/>
            <person name="Butterfield T."/>
            <person name="Britton M."/>
            <person name="Reagan R."/>
            <person name="Chakraborty S."/>
            <person name="Walawage S.L."/>
            <person name="Vasquez-Gross H.A."/>
            <person name="Cardeno C."/>
            <person name="Famula R."/>
            <person name="Pratt K."/>
            <person name="Kuruganti S."/>
            <person name="Aradhya M.K."/>
            <person name="Leslie C.A."/>
            <person name="Dandekar A.M."/>
            <person name="Salzberg S.L."/>
            <person name="Wegrzyn J.L."/>
            <person name="Langley C.H."/>
            <person name="Neale D.B."/>
        </authorList>
    </citation>
    <scope>NUCLEOTIDE SEQUENCE</scope>
    <source>
        <tissue evidence="1">Leaves</tissue>
    </source>
</reference>
<evidence type="ECO:0000313" key="1">
    <source>
        <dbReference type="EMBL" id="KAF5459676.1"/>
    </source>
</evidence>
<accession>A0A833TH20</accession>
<gene>
    <name evidence="1" type="ORF">F2P56_019603</name>
</gene>
<dbReference type="AlphaFoldDB" id="A0A833TH20"/>
<dbReference type="InterPro" id="IPR036691">
    <property type="entry name" value="Endo/exonu/phosph_ase_sf"/>
</dbReference>